<name>A0A6A4SS50_SCOMX</name>
<reference evidence="2 3" key="1">
    <citation type="submission" date="2019-06" db="EMBL/GenBank/DDBJ databases">
        <title>Draft genomes of female and male turbot (Scophthalmus maximus).</title>
        <authorList>
            <person name="Xu H."/>
            <person name="Xu X.-W."/>
            <person name="Shao C."/>
            <person name="Chen S."/>
        </authorList>
    </citation>
    <scope>NUCLEOTIDE SEQUENCE [LARGE SCALE GENOMIC DNA]</scope>
    <source>
        <strain evidence="2">Ysfricsl-2016a</strain>
        <tissue evidence="2">Blood</tissue>
    </source>
</reference>
<comment type="caution">
    <text evidence="2">The sequence shown here is derived from an EMBL/GenBank/DDBJ whole genome shotgun (WGS) entry which is preliminary data.</text>
</comment>
<feature type="compositionally biased region" description="Polar residues" evidence="1">
    <location>
        <begin position="10"/>
        <end position="21"/>
    </location>
</feature>
<dbReference type="EMBL" id="VEVO01000009">
    <property type="protein sequence ID" value="KAF0038026.1"/>
    <property type="molecule type" value="Genomic_DNA"/>
</dbReference>
<evidence type="ECO:0000313" key="3">
    <source>
        <dbReference type="Proteomes" id="UP000438429"/>
    </source>
</evidence>
<evidence type="ECO:0000313" key="2">
    <source>
        <dbReference type="EMBL" id="KAF0038026.1"/>
    </source>
</evidence>
<dbReference type="AlphaFoldDB" id="A0A6A4SS50"/>
<sequence length="292" mass="32584">MDDFTPVDKPQSSTPDATNSNTLEQLGDLLGELATQIDDAVSLKTEDDLSSVYEESCKSAQSDSIIVCQNIHFLENALFFTDVLVNDKVVLQGMLDSDSMACTMSEVDEEELHKAGLLSESTQTKKDIVLVGCGGVKVQPKCIYQLKLRIYEQELIVPTLVVPSQRDQMIVDTNVLNYLLDQLKQDPSYWCVMNKASSPVPGELLPRFLRYLRYCKKTSTIEFSECLDRLGMVVSVTVTTLPTLQNRLSNLGLGEININSCEVSPYWNGQLVDLIQQYEDLFSKDKLDCGNA</sequence>
<feature type="region of interest" description="Disordered" evidence="1">
    <location>
        <begin position="1"/>
        <end position="21"/>
    </location>
</feature>
<dbReference type="Proteomes" id="UP000438429">
    <property type="component" value="Unassembled WGS sequence"/>
</dbReference>
<organism evidence="2 3">
    <name type="scientific">Scophthalmus maximus</name>
    <name type="common">Turbot</name>
    <name type="synonym">Psetta maxima</name>
    <dbReference type="NCBI Taxonomy" id="52904"/>
    <lineage>
        <taxon>Eukaryota</taxon>
        <taxon>Metazoa</taxon>
        <taxon>Chordata</taxon>
        <taxon>Craniata</taxon>
        <taxon>Vertebrata</taxon>
        <taxon>Euteleostomi</taxon>
        <taxon>Actinopterygii</taxon>
        <taxon>Neopterygii</taxon>
        <taxon>Teleostei</taxon>
        <taxon>Neoteleostei</taxon>
        <taxon>Acanthomorphata</taxon>
        <taxon>Carangaria</taxon>
        <taxon>Pleuronectiformes</taxon>
        <taxon>Pleuronectoidei</taxon>
        <taxon>Scophthalmidae</taxon>
        <taxon>Scophthalmus</taxon>
    </lineage>
</organism>
<accession>A0A6A4SS50</accession>
<gene>
    <name evidence="2" type="ORF">F2P81_010900</name>
</gene>
<proteinExistence type="predicted"/>
<protein>
    <submittedName>
        <fullName evidence="2">Uncharacterized protein</fullName>
    </submittedName>
</protein>
<evidence type="ECO:0000256" key="1">
    <source>
        <dbReference type="SAM" id="MobiDB-lite"/>
    </source>
</evidence>